<name>A0A560KX48_9BRAD</name>
<evidence type="ECO:0008006" key="3">
    <source>
        <dbReference type="Google" id="ProtNLM"/>
    </source>
</evidence>
<sequence>MIRFDQRKRRGRMRAFEDHAGADVAHLRTRVASFIDNLSPSSMLGAKSRARWVGSWVSLGNRYSALAGRAFRSEDADKARENWLCAFTAFEVARWLTDPRSQARLRLSHRSNACFQQFELCLTRPLERIQINSFDDERLTGYFLPAVSSRAVAPALICIADADISVDGILRRLSPVTIGRGISLLVVDGSDTLRCPPREASVWLSCWLDHLAGRSDIDSGRIAVYGEGMAAWQASSFAASDDRLAAAVCDGGLLESLRQRSALRWMAGTRAAMQKSKAISALRFARRIRCPFLVVAGGSGLHRGLDAIHLHSDCVSAGVDMTLALPRTIRTSTGDLENFVTTDNFVFDWLEKKLDACGYSERT</sequence>
<dbReference type="EMBL" id="VITY01000020">
    <property type="protein sequence ID" value="TWB87816.1"/>
    <property type="molecule type" value="Genomic_DNA"/>
</dbReference>
<reference evidence="1 2" key="1">
    <citation type="submission" date="2019-06" db="EMBL/GenBank/DDBJ databases">
        <title>Genomic Encyclopedia of Type Strains, Phase IV (KMG-V): Genome sequencing to study the core and pangenomes of soil and plant-associated prokaryotes.</title>
        <authorList>
            <person name="Whitman W."/>
        </authorList>
    </citation>
    <scope>NUCLEOTIDE SEQUENCE [LARGE SCALE GENOMIC DNA]</scope>
    <source>
        <strain evidence="1 2">BR 10355</strain>
    </source>
</reference>
<evidence type="ECO:0000313" key="1">
    <source>
        <dbReference type="EMBL" id="TWB87816.1"/>
    </source>
</evidence>
<dbReference type="InterPro" id="IPR029058">
    <property type="entry name" value="AB_hydrolase_fold"/>
</dbReference>
<evidence type="ECO:0000313" key="2">
    <source>
        <dbReference type="Proteomes" id="UP000321304"/>
    </source>
</evidence>
<dbReference type="AlphaFoldDB" id="A0A560KX48"/>
<accession>A0A560KX48</accession>
<keyword evidence="2" id="KW-1185">Reference proteome</keyword>
<protein>
    <recommendedName>
        <fullName evidence="3">Alpha/beta hydrolase</fullName>
    </recommendedName>
</protein>
<dbReference type="Gene3D" id="3.40.50.1820">
    <property type="entry name" value="alpha/beta hydrolase"/>
    <property type="match status" value="1"/>
</dbReference>
<gene>
    <name evidence="1" type="ORF">FBZ93_120114</name>
</gene>
<comment type="caution">
    <text evidence="1">The sequence shown here is derived from an EMBL/GenBank/DDBJ whole genome shotgun (WGS) entry which is preliminary data.</text>
</comment>
<dbReference type="Proteomes" id="UP000321304">
    <property type="component" value="Unassembled WGS sequence"/>
</dbReference>
<organism evidence="1 2">
    <name type="scientific">Bradyrhizobium macuxiense</name>
    <dbReference type="NCBI Taxonomy" id="1755647"/>
    <lineage>
        <taxon>Bacteria</taxon>
        <taxon>Pseudomonadati</taxon>
        <taxon>Pseudomonadota</taxon>
        <taxon>Alphaproteobacteria</taxon>
        <taxon>Hyphomicrobiales</taxon>
        <taxon>Nitrobacteraceae</taxon>
        <taxon>Bradyrhizobium</taxon>
    </lineage>
</organism>
<proteinExistence type="predicted"/>
<dbReference type="SUPFAM" id="SSF53474">
    <property type="entry name" value="alpha/beta-Hydrolases"/>
    <property type="match status" value="1"/>
</dbReference>